<proteinExistence type="inferred from homology"/>
<gene>
    <name evidence="8" type="ORF">GGR46_004008</name>
</gene>
<dbReference type="InterPro" id="IPR013249">
    <property type="entry name" value="RNA_pol_sigma70_r4_t2"/>
</dbReference>
<dbReference type="EMBL" id="JACIEH010000003">
    <property type="protein sequence ID" value="MBB4100436.1"/>
    <property type="molecule type" value="Genomic_DNA"/>
</dbReference>
<dbReference type="SUPFAM" id="SSF88659">
    <property type="entry name" value="Sigma3 and sigma4 domains of RNA polymerase sigma factors"/>
    <property type="match status" value="1"/>
</dbReference>
<dbReference type="NCBIfam" id="TIGR02937">
    <property type="entry name" value="sigma70-ECF"/>
    <property type="match status" value="1"/>
</dbReference>
<accession>A0A7W6JVR7</accession>
<dbReference type="PANTHER" id="PTHR43133">
    <property type="entry name" value="RNA POLYMERASE ECF-TYPE SIGMA FACTO"/>
    <property type="match status" value="1"/>
</dbReference>
<evidence type="ECO:0000259" key="6">
    <source>
        <dbReference type="Pfam" id="PF04542"/>
    </source>
</evidence>
<keyword evidence="5" id="KW-0804">Transcription</keyword>
<dbReference type="Gene3D" id="1.10.10.10">
    <property type="entry name" value="Winged helix-like DNA-binding domain superfamily/Winged helix DNA-binding domain"/>
    <property type="match status" value="1"/>
</dbReference>
<keyword evidence="2" id="KW-0805">Transcription regulation</keyword>
<dbReference type="InterPro" id="IPR013324">
    <property type="entry name" value="RNA_pol_sigma_r3/r4-like"/>
</dbReference>
<dbReference type="InterPro" id="IPR014284">
    <property type="entry name" value="RNA_pol_sigma-70_dom"/>
</dbReference>
<feature type="domain" description="RNA polymerase sigma factor 70 region 4 type 2" evidence="7">
    <location>
        <begin position="130"/>
        <end position="182"/>
    </location>
</feature>
<organism evidence="8 9">
    <name type="scientific">Sphingomonas kyeonggiensis</name>
    <dbReference type="NCBI Taxonomy" id="1268553"/>
    <lineage>
        <taxon>Bacteria</taxon>
        <taxon>Pseudomonadati</taxon>
        <taxon>Pseudomonadota</taxon>
        <taxon>Alphaproteobacteria</taxon>
        <taxon>Sphingomonadales</taxon>
        <taxon>Sphingomonadaceae</taxon>
        <taxon>Sphingomonas</taxon>
    </lineage>
</organism>
<dbReference type="GO" id="GO:0003677">
    <property type="term" value="F:DNA binding"/>
    <property type="evidence" value="ECO:0007669"/>
    <property type="project" value="UniProtKB-KW"/>
</dbReference>
<dbReference type="InterPro" id="IPR039425">
    <property type="entry name" value="RNA_pol_sigma-70-like"/>
</dbReference>
<dbReference type="InterPro" id="IPR036388">
    <property type="entry name" value="WH-like_DNA-bd_sf"/>
</dbReference>
<evidence type="ECO:0000313" key="9">
    <source>
        <dbReference type="Proteomes" id="UP000557392"/>
    </source>
</evidence>
<dbReference type="Gene3D" id="1.10.1740.10">
    <property type="match status" value="1"/>
</dbReference>
<keyword evidence="9" id="KW-1185">Reference proteome</keyword>
<evidence type="ECO:0000256" key="2">
    <source>
        <dbReference type="ARBA" id="ARBA00023015"/>
    </source>
</evidence>
<reference evidence="8 9" key="1">
    <citation type="submission" date="2020-08" db="EMBL/GenBank/DDBJ databases">
        <title>Genomic Encyclopedia of Type Strains, Phase IV (KMG-IV): sequencing the most valuable type-strain genomes for metagenomic binning, comparative biology and taxonomic classification.</title>
        <authorList>
            <person name="Goeker M."/>
        </authorList>
    </citation>
    <scope>NUCLEOTIDE SEQUENCE [LARGE SCALE GENOMIC DNA]</scope>
    <source>
        <strain evidence="8 9">DSM 101806</strain>
    </source>
</reference>
<comment type="similarity">
    <text evidence="1">Belongs to the sigma-70 factor family. ECF subfamily.</text>
</comment>
<evidence type="ECO:0000256" key="3">
    <source>
        <dbReference type="ARBA" id="ARBA00023082"/>
    </source>
</evidence>
<sequence>MRPDYSTFPDSDLATMSLAGSDGAYAEIVRRYRTPLFRLINGSVPDPDEALDLTQETLVSAHRALRRYDPARPMRSWLSAIALNKCRDWARRRKVRQFFTFARDIDDAAELIADDRPDQAVAAEDRQELARLRRAISTLSASLREPLLLHTVEGLSQSEAAEILGISEKAVETRLRRARIQLHEHLGR</sequence>
<feature type="domain" description="RNA polymerase sigma-70 region 2" evidence="6">
    <location>
        <begin position="28"/>
        <end position="94"/>
    </location>
</feature>
<evidence type="ECO:0000313" key="8">
    <source>
        <dbReference type="EMBL" id="MBB4100436.1"/>
    </source>
</evidence>
<keyword evidence="3" id="KW-0731">Sigma factor</keyword>
<comment type="caution">
    <text evidence="8">The sequence shown here is derived from an EMBL/GenBank/DDBJ whole genome shotgun (WGS) entry which is preliminary data.</text>
</comment>
<dbReference type="SUPFAM" id="SSF88946">
    <property type="entry name" value="Sigma2 domain of RNA polymerase sigma factors"/>
    <property type="match status" value="1"/>
</dbReference>
<dbReference type="GO" id="GO:0016987">
    <property type="term" value="F:sigma factor activity"/>
    <property type="evidence" value="ECO:0007669"/>
    <property type="project" value="UniProtKB-KW"/>
</dbReference>
<dbReference type="Proteomes" id="UP000557392">
    <property type="component" value="Unassembled WGS sequence"/>
</dbReference>
<dbReference type="AlphaFoldDB" id="A0A7W6JVR7"/>
<dbReference type="InterPro" id="IPR013325">
    <property type="entry name" value="RNA_pol_sigma_r2"/>
</dbReference>
<dbReference type="PANTHER" id="PTHR43133:SF8">
    <property type="entry name" value="RNA POLYMERASE SIGMA FACTOR HI_1459-RELATED"/>
    <property type="match status" value="1"/>
</dbReference>
<evidence type="ECO:0000256" key="5">
    <source>
        <dbReference type="ARBA" id="ARBA00023163"/>
    </source>
</evidence>
<dbReference type="CDD" id="cd06171">
    <property type="entry name" value="Sigma70_r4"/>
    <property type="match status" value="1"/>
</dbReference>
<evidence type="ECO:0000259" key="7">
    <source>
        <dbReference type="Pfam" id="PF08281"/>
    </source>
</evidence>
<dbReference type="InterPro" id="IPR007627">
    <property type="entry name" value="RNA_pol_sigma70_r2"/>
</dbReference>
<dbReference type="Pfam" id="PF08281">
    <property type="entry name" value="Sigma70_r4_2"/>
    <property type="match status" value="1"/>
</dbReference>
<keyword evidence="4" id="KW-0238">DNA-binding</keyword>
<protein>
    <submittedName>
        <fullName evidence="8">RNA polymerase sigma-70 factor (ECF subfamily)</fullName>
    </submittedName>
</protein>
<dbReference type="Pfam" id="PF04542">
    <property type="entry name" value="Sigma70_r2"/>
    <property type="match status" value="1"/>
</dbReference>
<evidence type="ECO:0000256" key="4">
    <source>
        <dbReference type="ARBA" id="ARBA00023125"/>
    </source>
</evidence>
<name>A0A7W6JVR7_9SPHN</name>
<evidence type="ECO:0000256" key="1">
    <source>
        <dbReference type="ARBA" id="ARBA00010641"/>
    </source>
</evidence>
<dbReference type="RefSeq" id="WP_183999731.1">
    <property type="nucleotide sequence ID" value="NZ_JACIEH010000003.1"/>
</dbReference>
<dbReference type="GO" id="GO:0006352">
    <property type="term" value="P:DNA-templated transcription initiation"/>
    <property type="evidence" value="ECO:0007669"/>
    <property type="project" value="InterPro"/>
</dbReference>